<protein>
    <recommendedName>
        <fullName evidence="1">Segregation and condensation protein A</fullName>
    </recommendedName>
</protein>
<dbReference type="InterPro" id="IPR003768">
    <property type="entry name" value="ScpA"/>
</dbReference>
<accession>A0A1F5PL87</accession>
<dbReference type="Gene3D" id="6.10.250.2410">
    <property type="match status" value="1"/>
</dbReference>
<dbReference type="PANTHER" id="PTHR33969:SF2">
    <property type="entry name" value="SEGREGATION AND CONDENSATION PROTEIN A"/>
    <property type="match status" value="1"/>
</dbReference>
<sequence length="237" mass="26877">MQIKTAQFEGPLDLLLQLIQEQRMDISTVALAGVTEQFLSYVKNLQNKNPVNLADFLIIAAKLLVIKSKSLLPNLELGIEDEEAAFDLTAQLLTYKKFKEVAKFLRRLDFKHKQSWTRDVDFLDKITFVPDPDADIQALANSLRTLAAELKDIVRLPQQVMKEIVSISDKIAHIQKLISEKIETSLSSLLKEARTKTEVIVTFLALLELTKQKVLTIEQSEAFADIMIKKREPNESA</sequence>
<gene>
    <name evidence="2" type="ORF">A3E29_00700</name>
</gene>
<proteinExistence type="predicted"/>
<evidence type="ECO:0000313" key="3">
    <source>
        <dbReference type="Proteomes" id="UP000177682"/>
    </source>
</evidence>
<reference evidence="2 3" key="1">
    <citation type="journal article" date="2016" name="Nat. Commun.">
        <title>Thousands of microbial genomes shed light on interconnected biogeochemical processes in an aquifer system.</title>
        <authorList>
            <person name="Anantharaman K."/>
            <person name="Brown C.T."/>
            <person name="Hug L.A."/>
            <person name="Sharon I."/>
            <person name="Castelle C.J."/>
            <person name="Probst A.J."/>
            <person name="Thomas B.C."/>
            <person name="Singh A."/>
            <person name="Wilkins M.J."/>
            <person name="Karaoz U."/>
            <person name="Brodie E.L."/>
            <person name="Williams K.H."/>
            <person name="Hubbard S.S."/>
            <person name="Banfield J.F."/>
        </authorList>
    </citation>
    <scope>NUCLEOTIDE SEQUENCE [LARGE SCALE GENOMIC DNA]</scope>
</reference>
<dbReference type="Proteomes" id="UP000177682">
    <property type="component" value="Unassembled WGS sequence"/>
</dbReference>
<dbReference type="Gene3D" id="1.10.10.580">
    <property type="entry name" value="Structural maintenance of chromosome 1. Chain E"/>
    <property type="match status" value="1"/>
</dbReference>
<organism evidence="2 3">
    <name type="scientific">Candidatus Doudnabacteria bacterium RIFCSPHIGHO2_12_FULL_48_16</name>
    <dbReference type="NCBI Taxonomy" id="1817838"/>
    <lineage>
        <taxon>Bacteria</taxon>
        <taxon>Candidatus Doudnaibacteriota</taxon>
    </lineage>
</organism>
<comment type="caution">
    <text evidence="2">The sequence shown here is derived from an EMBL/GenBank/DDBJ whole genome shotgun (WGS) entry which is preliminary data.</text>
</comment>
<dbReference type="EMBL" id="MFEY01000004">
    <property type="protein sequence ID" value="OGE90639.1"/>
    <property type="molecule type" value="Genomic_DNA"/>
</dbReference>
<evidence type="ECO:0000256" key="1">
    <source>
        <dbReference type="ARBA" id="ARBA00044777"/>
    </source>
</evidence>
<dbReference type="InterPro" id="IPR023093">
    <property type="entry name" value="ScpA-like_C"/>
</dbReference>
<evidence type="ECO:0000313" key="2">
    <source>
        <dbReference type="EMBL" id="OGE90639.1"/>
    </source>
</evidence>
<dbReference type="AlphaFoldDB" id="A0A1F5PL87"/>
<dbReference type="Pfam" id="PF02616">
    <property type="entry name" value="SMC_ScpA"/>
    <property type="match status" value="1"/>
</dbReference>
<dbReference type="PANTHER" id="PTHR33969">
    <property type="entry name" value="SEGREGATION AND CONDENSATION PROTEIN A"/>
    <property type="match status" value="1"/>
</dbReference>
<name>A0A1F5PL87_9BACT</name>